<reference evidence="3" key="1">
    <citation type="submission" date="2016-07" db="EMBL/GenBank/DDBJ databases">
        <title>Nontailed viruses are major unrecognized killers of bacteria in the ocean.</title>
        <authorList>
            <person name="Kauffman K."/>
            <person name="Hussain F."/>
            <person name="Yang J."/>
            <person name="Arevalo P."/>
            <person name="Brown J."/>
            <person name="Cutler M."/>
            <person name="Kelly L."/>
            <person name="Polz M.F."/>
        </authorList>
    </citation>
    <scope>NUCLEOTIDE SEQUENCE [LARGE SCALE GENOMIC DNA]</scope>
    <source>
        <strain evidence="3">10N.222.49.A5</strain>
    </source>
</reference>
<feature type="region of interest" description="Disordered" evidence="1">
    <location>
        <begin position="113"/>
        <end position="132"/>
    </location>
</feature>
<sequence>MIGNKLVVAFGLLFLPINYVNAEEIQVPNIKVADNKTLSTLRGGFQLSNDYVIDIGISITAAVNGKNMYQTTIANLVFRNGTLTAKPINNDSSGNPVDTNLVNVVQVGEGNIIESTSNHSDPSEPTKPDLTTGPSIINIIQNTLDNSVLGLSTVVDVDARVESVNKQIRDDLRLKESLLQHRY</sequence>
<evidence type="ECO:0000313" key="3">
    <source>
        <dbReference type="Proteomes" id="UP000235611"/>
    </source>
</evidence>
<name>A0AAP8MWJ7_9VIBR</name>
<evidence type="ECO:0000256" key="1">
    <source>
        <dbReference type="SAM" id="MobiDB-lite"/>
    </source>
</evidence>
<accession>A0AAP8MWJ7</accession>
<evidence type="ECO:0000313" key="2">
    <source>
        <dbReference type="EMBL" id="PMP11076.1"/>
    </source>
</evidence>
<dbReference type="Proteomes" id="UP000235611">
    <property type="component" value="Unassembled WGS sequence"/>
</dbReference>
<organism evidence="2 3">
    <name type="scientific">Vibrio breoganii</name>
    <dbReference type="NCBI Taxonomy" id="553239"/>
    <lineage>
        <taxon>Bacteria</taxon>
        <taxon>Pseudomonadati</taxon>
        <taxon>Pseudomonadota</taxon>
        <taxon>Gammaproteobacteria</taxon>
        <taxon>Vibrionales</taxon>
        <taxon>Vibrionaceae</taxon>
        <taxon>Vibrio</taxon>
    </lineage>
</organism>
<dbReference type="RefSeq" id="WP_102477683.1">
    <property type="nucleotide sequence ID" value="NZ_MDBO01000064.1"/>
</dbReference>
<comment type="caution">
    <text evidence="2">The sequence shown here is derived from an EMBL/GenBank/DDBJ whole genome shotgun (WGS) entry which is preliminary data.</text>
</comment>
<proteinExistence type="predicted"/>
<dbReference type="AlphaFoldDB" id="A0AAP8MWJ7"/>
<dbReference type="EMBL" id="MDBO01000064">
    <property type="protein sequence ID" value="PMP11076.1"/>
    <property type="molecule type" value="Genomic_DNA"/>
</dbReference>
<protein>
    <submittedName>
        <fullName evidence="2">Uncharacterized protein</fullName>
    </submittedName>
</protein>
<gene>
    <name evidence="2" type="ORF">BCS93_09315</name>
</gene>